<keyword evidence="1" id="KW-0472">Membrane</keyword>
<feature type="transmembrane region" description="Helical" evidence="1">
    <location>
        <begin position="265"/>
        <end position="285"/>
    </location>
</feature>
<evidence type="ECO:0008006" key="4">
    <source>
        <dbReference type="Google" id="ProtNLM"/>
    </source>
</evidence>
<sequence>MGAADVVPGVSGGTIAFITGIYPKLLQSLSRFDLQLVSIVRLQGIKAAWQYINGGFLLALFSGIGISILSLARFISYMMEHQPLLLWSFFFGLILASSLFIARQITRWSAANIILAFTGIVVAIVISQLRPVEVQACMGFIFIAGAIAITAMILPGISGSFILLLLGVYGQVLGAVKTFDLTLLLYFMSGCIIGLLSFVKLLNWLLDRFYQPVLSVLMGFVTGSLVMVWPWKQVVSTYTSSSGSEKPLVQQLVTPFEYELATGQSSQLVGCIALIVVAVVFVVVLEKLGDQYNESDEQSTDSQVG</sequence>
<name>A0ABN8EH70_9GAMM</name>
<accession>A0ABN8EH70</accession>
<reference evidence="2" key="1">
    <citation type="submission" date="2021-12" db="EMBL/GenBank/DDBJ databases">
        <authorList>
            <person name="Rodrigo-Torres L."/>
            <person name="Arahal R. D."/>
            <person name="Lucena T."/>
        </authorList>
    </citation>
    <scope>NUCLEOTIDE SEQUENCE</scope>
    <source>
        <strain evidence="2">CECT 8267</strain>
    </source>
</reference>
<protein>
    <recommendedName>
        <fullName evidence="4">DUF368 domain-containing protein</fullName>
    </recommendedName>
</protein>
<dbReference type="EMBL" id="CAKLPX010000001">
    <property type="protein sequence ID" value="CAH0990687.1"/>
    <property type="molecule type" value="Genomic_DNA"/>
</dbReference>
<comment type="caution">
    <text evidence="2">The sequence shown here is derived from an EMBL/GenBank/DDBJ whole genome shotgun (WGS) entry which is preliminary data.</text>
</comment>
<proteinExistence type="predicted"/>
<evidence type="ECO:0000313" key="2">
    <source>
        <dbReference type="EMBL" id="CAH0990687.1"/>
    </source>
</evidence>
<keyword evidence="1" id="KW-1133">Transmembrane helix</keyword>
<organism evidence="2 3">
    <name type="scientific">Sinobacterium norvegicum</name>
    <dbReference type="NCBI Taxonomy" id="1641715"/>
    <lineage>
        <taxon>Bacteria</taxon>
        <taxon>Pseudomonadati</taxon>
        <taxon>Pseudomonadota</taxon>
        <taxon>Gammaproteobacteria</taxon>
        <taxon>Cellvibrionales</taxon>
        <taxon>Spongiibacteraceae</taxon>
        <taxon>Sinobacterium</taxon>
    </lineage>
</organism>
<evidence type="ECO:0000313" key="3">
    <source>
        <dbReference type="Proteomes" id="UP000838100"/>
    </source>
</evidence>
<dbReference type="InterPro" id="IPR007163">
    <property type="entry name" value="VCA0040-like"/>
</dbReference>
<feature type="transmembrane region" description="Helical" evidence="1">
    <location>
        <begin position="181"/>
        <end position="202"/>
    </location>
</feature>
<dbReference type="Proteomes" id="UP000838100">
    <property type="component" value="Unassembled WGS sequence"/>
</dbReference>
<keyword evidence="1" id="KW-0812">Transmembrane</keyword>
<gene>
    <name evidence="2" type="ORF">SIN8267_00781</name>
</gene>
<feature type="transmembrane region" description="Helical" evidence="1">
    <location>
        <begin position="84"/>
        <end position="102"/>
    </location>
</feature>
<dbReference type="Pfam" id="PF04018">
    <property type="entry name" value="VCA0040-like"/>
    <property type="match status" value="1"/>
</dbReference>
<keyword evidence="3" id="KW-1185">Reference proteome</keyword>
<feature type="transmembrane region" description="Helical" evidence="1">
    <location>
        <begin position="108"/>
        <end position="127"/>
    </location>
</feature>
<dbReference type="PANTHER" id="PTHR37308:SF1">
    <property type="entry name" value="POLYPRENYL-PHOSPHATE TRANSPORTER"/>
    <property type="match status" value="1"/>
</dbReference>
<feature type="transmembrane region" description="Helical" evidence="1">
    <location>
        <begin position="209"/>
        <end position="231"/>
    </location>
</feature>
<feature type="transmembrane region" description="Helical" evidence="1">
    <location>
        <begin position="139"/>
        <end position="169"/>
    </location>
</feature>
<feature type="transmembrane region" description="Helical" evidence="1">
    <location>
        <begin position="51"/>
        <end position="72"/>
    </location>
</feature>
<evidence type="ECO:0000256" key="1">
    <source>
        <dbReference type="SAM" id="Phobius"/>
    </source>
</evidence>
<dbReference type="PANTHER" id="PTHR37308">
    <property type="entry name" value="INTEGRAL MEMBRANE PROTEIN"/>
    <property type="match status" value="1"/>
</dbReference>